<dbReference type="EMBL" id="MT145086">
    <property type="protein sequence ID" value="QJI03416.1"/>
    <property type="molecule type" value="Genomic_DNA"/>
</dbReference>
<evidence type="ECO:0000313" key="1">
    <source>
        <dbReference type="EMBL" id="QJA54366.1"/>
    </source>
</evidence>
<gene>
    <name evidence="1" type="ORF">TM448A04661_0007</name>
    <name evidence="2" type="ORF">TM448B04495_0004</name>
</gene>
<organism evidence="1">
    <name type="scientific">viral metagenome</name>
    <dbReference type="NCBI Taxonomy" id="1070528"/>
    <lineage>
        <taxon>unclassified sequences</taxon>
        <taxon>metagenomes</taxon>
        <taxon>organismal metagenomes</taxon>
    </lineage>
</organism>
<reference evidence="1" key="1">
    <citation type="submission" date="2020-03" db="EMBL/GenBank/DDBJ databases">
        <title>The deep terrestrial virosphere.</title>
        <authorList>
            <person name="Holmfeldt K."/>
            <person name="Nilsson E."/>
            <person name="Simone D."/>
            <person name="Lopez-Fernandez M."/>
            <person name="Wu X."/>
            <person name="de Brujin I."/>
            <person name="Lundin D."/>
            <person name="Andersson A."/>
            <person name="Bertilsson S."/>
            <person name="Dopson M."/>
        </authorList>
    </citation>
    <scope>NUCLEOTIDE SEQUENCE</scope>
    <source>
        <strain evidence="1">TM448A04661</strain>
        <strain evidence="2">TM448B04495</strain>
    </source>
</reference>
<dbReference type="EMBL" id="MT144500">
    <property type="protein sequence ID" value="QJA54366.1"/>
    <property type="molecule type" value="Genomic_DNA"/>
</dbReference>
<evidence type="ECO:0008006" key="3">
    <source>
        <dbReference type="Google" id="ProtNLM"/>
    </source>
</evidence>
<accession>A0A6H2A2E7</accession>
<sequence>MNRLKFEPKLHAYTLDDKPITGVTTILKIIAKPALINWAANMAVDYISKYTLENPNALDDRGRICSLPDNLKTILDKARKAHIQKRDKAGDIGKEVHSYIETFIKTKQIPEIKDPKAKKMFDNFYLWQKANKVKFLQSERQVYSEKYWYCGTYDFLCEIEGKTWLGDIKSGKYIYSDVWAQMAGYQICEQEMNPSQKIDGFVVVRLGKDGDFEEKRSISNDDYKDLFLSALKIYRVQEKIKNSIL</sequence>
<evidence type="ECO:0000313" key="2">
    <source>
        <dbReference type="EMBL" id="QJI03416.1"/>
    </source>
</evidence>
<name>A0A6H2A2E7_9ZZZZ</name>
<proteinExistence type="predicted"/>
<dbReference type="AlphaFoldDB" id="A0A6H2A2E7"/>
<protein>
    <recommendedName>
        <fullName evidence="3">PD-(D/E)XK nuclease superfamily protein</fullName>
    </recommendedName>
</protein>